<dbReference type="InterPro" id="IPR041560">
    <property type="entry name" value="Tudor_FRM1"/>
</dbReference>
<sequence length="102" mass="11548">MKIEANADEGVFYPVRVVDVDMDNGLTVEYEDNWRPVEVLPFEKCRLLVSEKKEPSKVGASVEALIKGSKTPKDVKGGEGWRLVTVAEIKVYTFFKIFIQLL</sequence>
<proteinExistence type="predicted"/>
<evidence type="ECO:0000313" key="3">
    <source>
        <dbReference type="Proteomes" id="UP000218231"/>
    </source>
</evidence>
<dbReference type="Proteomes" id="UP000218231">
    <property type="component" value="Unassembled WGS sequence"/>
</dbReference>
<keyword evidence="3" id="KW-1185">Reference proteome</keyword>
<dbReference type="OrthoDB" id="424249at2759"/>
<accession>A0A2A2J8I6</accession>
<feature type="domain" description="Agenet-like" evidence="1">
    <location>
        <begin position="3"/>
        <end position="47"/>
    </location>
</feature>
<dbReference type="Gene3D" id="2.30.30.140">
    <property type="match status" value="1"/>
</dbReference>
<organism evidence="2 3">
    <name type="scientific">Diploscapter pachys</name>
    <dbReference type="NCBI Taxonomy" id="2018661"/>
    <lineage>
        <taxon>Eukaryota</taxon>
        <taxon>Metazoa</taxon>
        <taxon>Ecdysozoa</taxon>
        <taxon>Nematoda</taxon>
        <taxon>Chromadorea</taxon>
        <taxon>Rhabditida</taxon>
        <taxon>Rhabditina</taxon>
        <taxon>Rhabditomorpha</taxon>
        <taxon>Rhabditoidea</taxon>
        <taxon>Rhabditidae</taxon>
        <taxon>Diploscapter</taxon>
    </lineage>
</organism>
<dbReference type="EMBL" id="LIAE01010601">
    <property type="protein sequence ID" value="PAV58076.1"/>
    <property type="molecule type" value="Genomic_DNA"/>
</dbReference>
<reference evidence="2 3" key="1">
    <citation type="journal article" date="2017" name="Curr. Biol.">
        <title>Genome architecture and evolution of a unichromosomal asexual nematode.</title>
        <authorList>
            <person name="Fradin H."/>
            <person name="Zegar C."/>
            <person name="Gutwein M."/>
            <person name="Lucas J."/>
            <person name="Kovtun M."/>
            <person name="Corcoran D."/>
            <person name="Baugh L.R."/>
            <person name="Kiontke K."/>
            <person name="Gunsalus K."/>
            <person name="Fitch D.H."/>
            <person name="Piano F."/>
        </authorList>
    </citation>
    <scope>NUCLEOTIDE SEQUENCE [LARGE SCALE GENOMIC DNA]</scope>
    <source>
        <strain evidence="2">PF1309</strain>
    </source>
</reference>
<protein>
    <recommendedName>
        <fullName evidence="1">Agenet-like domain-containing protein</fullName>
    </recommendedName>
</protein>
<evidence type="ECO:0000313" key="2">
    <source>
        <dbReference type="EMBL" id="PAV58076.1"/>
    </source>
</evidence>
<gene>
    <name evidence="2" type="ORF">WR25_07921</name>
</gene>
<dbReference type="AlphaFoldDB" id="A0A2A2J8I6"/>
<evidence type="ECO:0000259" key="1">
    <source>
        <dbReference type="Pfam" id="PF18336"/>
    </source>
</evidence>
<name>A0A2A2J8I6_9BILA</name>
<dbReference type="Pfam" id="PF18336">
    <property type="entry name" value="Tudor_FRX1"/>
    <property type="match status" value="1"/>
</dbReference>
<comment type="caution">
    <text evidence="2">The sequence shown here is derived from an EMBL/GenBank/DDBJ whole genome shotgun (WGS) entry which is preliminary data.</text>
</comment>